<dbReference type="EMBL" id="GEDG01012940">
    <property type="protein sequence ID" value="JAP25771.1"/>
    <property type="molecule type" value="Transcribed_RNA"/>
</dbReference>
<dbReference type="AlphaFoldDB" id="A0A0V0I1T8"/>
<reference evidence="1" key="1">
    <citation type="submission" date="2015-12" db="EMBL/GenBank/DDBJ databases">
        <title>Gene expression during late stages of embryo sac development: a critical building block for successful pollen-pistil interactions.</title>
        <authorList>
            <person name="Liu Y."/>
            <person name="Joly V."/>
            <person name="Sabar M."/>
            <person name="Matton D.P."/>
        </authorList>
    </citation>
    <scope>NUCLEOTIDE SEQUENCE</scope>
</reference>
<organism evidence="1">
    <name type="scientific">Solanum chacoense</name>
    <name type="common">Chaco potato</name>
    <dbReference type="NCBI Taxonomy" id="4108"/>
    <lineage>
        <taxon>Eukaryota</taxon>
        <taxon>Viridiplantae</taxon>
        <taxon>Streptophyta</taxon>
        <taxon>Embryophyta</taxon>
        <taxon>Tracheophyta</taxon>
        <taxon>Spermatophyta</taxon>
        <taxon>Magnoliopsida</taxon>
        <taxon>eudicotyledons</taxon>
        <taxon>Gunneridae</taxon>
        <taxon>Pentapetalae</taxon>
        <taxon>asterids</taxon>
        <taxon>lamiids</taxon>
        <taxon>Solanales</taxon>
        <taxon>Solanaceae</taxon>
        <taxon>Solanoideae</taxon>
        <taxon>Solaneae</taxon>
        <taxon>Solanum</taxon>
    </lineage>
</organism>
<sequence length="65" mass="7880">MEMFDKFFMMVKLTKLWRHLNFSLAFISLPYQLIHELSGHSNSLQKYELPNEVHHRSSSAHYYYS</sequence>
<evidence type="ECO:0000313" key="1">
    <source>
        <dbReference type="EMBL" id="JAP25771.1"/>
    </source>
</evidence>
<accession>A0A0V0I1T8</accession>
<protein>
    <submittedName>
        <fullName evidence="1">Putative ovule protein</fullName>
    </submittedName>
</protein>
<proteinExistence type="predicted"/>
<name>A0A0V0I1T8_SOLCH</name>